<gene>
    <name evidence="1" type="ORF">DYU11_30980</name>
</gene>
<dbReference type="RefSeq" id="WP_119671637.1">
    <property type="nucleotide sequence ID" value="NZ_QXED01000016.1"/>
</dbReference>
<keyword evidence="2" id="KW-1185">Reference proteome</keyword>
<evidence type="ECO:0000313" key="2">
    <source>
        <dbReference type="Proteomes" id="UP000283523"/>
    </source>
</evidence>
<dbReference type="EMBL" id="QXED01000016">
    <property type="protein sequence ID" value="RIV17671.1"/>
    <property type="molecule type" value="Genomic_DNA"/>
</dbReference>
<sequence>MGKPTYTNQITVANKSTVDKIIPTWCDTAPEDIVARMQEKARWLEAPLAICRIPLRTNVTAVFRLVDNDENPDVWAYELAGIEELVFHPVR</sequence>
<protein>
    <submittedName>
        <fullName evidence="1">Uncharacterized protein</fullName>
    </submittedName>
</protein>
<name>A0A418LWS3_9BACT</name>
<dbReference type="OrthoDB" id="9838454at2"/>
<proteinExistence type="predicted"/>
<comment type="caution">
    <text evidence="1">The sequence shown here is derived from an EMBL/GenBank/DDBJ whole genome shotgun (WGS) entry which is preliminary data.</text>
</comment>
<organism evidence="1 2">
    <name type="scientific">Fibrisoma montanum</name>
    <dbReference type="NCBI Taxonomy" id="2305895"/>
    <lineage>
        <taxon>Bacteria</taxon>
        <taxon>Pseudomonadati</taxon>
        <taxon>Bacteroidota</taxon>
        <taxon>Cytophagia</taxon>
        <taxon>Cytophagales</taxon>
        <taxon>Spirosomataceae</taxon>
        <taxon>Fibrisoma</taxon>
    </lineage>
</organism>
<accession>A0A418LWS3</accession>
<evidence type="ECO:0000313" key="1">
    <source>
        <dbReference type="EMBL" id="RIV17671.1"/>
    </source>
</evidence>
<dbReference type="AlphaFoldDB" id="A0A418LWS3"/>
<reference evidence="1 2" key="1">
    <citation type="submission" date="2018-08" db="EMBL/GenBank/DDBJ databases">
        <title>Fibrisoma montanum sp. nov., isolated from Danxia mountain soil.</title>
        <authorList>
            <person name="Huang Y."/>
        </authorList>
    </citation>
    <scope>NUCLEOTIDE SEQUENCE [LARGE SCALE GENOMIC DNA]</scope>
    <source>
        <strain evidence="1 2">HYT19</strain>
    </source>
</reference>
<dbReference type="Proteomes" id="UP000283523">
    <property type="component" value="Unassembled WGS sequence"/>
</dbReference>